<dbReference type="Proteomes" id="UP000076925">
    <property type="component" value="Unassembled WGS sequence"/>
</dbReference>
<feature type="coiled-coil region" evidence="3">
    <location>
        <begin position="49"/>
        <end position="79"/>
    </location>
</feature>
<gene>
    <name evidence="4" type="ORF">WA1_18480</name>
</gene>
<dbReference type="RefSeq" id="WP_017750065.1">
    <property type="nucleotide sequence ID" value="NZ_KQ976354.1"/>
</dbReference>
<dbReference type="OrthoDB" id="428373at2"/>
<protein>
    <recommendedName>
        <fullName evidence="2">Antitoxin</fullName>
    </recommendedName>
</protein>
<evidence type="ECO:0000313" key="4">
    <source>
        <dbReference type="EMBL" id="KYC41995.1"/>
    </source>
</evidence>
<comment type="function">
    <text evidence="2">Antitoxin component of a type II toxin-antitoxin (TA) system.</text>
</comment>
<dbReference type="NCBIfam" id="TIGR01552">
    <property type="entry name" value="phd_fam"/>
    <property type="match status" value="1"/>
</dbReference>
<accession>A0A139XBD1</accession>
<dbReference type="STRING" id="128403.WA1_18480"/>
<name>A0A139XBD1_9CYAN</name>
<evidence type="ECO:0000256" key="2">
    <source>
        <dbReference type="RuleBase" id="RU362080"/>
    </source>
</evidence>
<evidence type="ECO:0000256" key="1">
    <source>
        <dbReference type="ARBA" id="ARBA00009981"/>
    </source>
</evidence>
<dbReference type="SUPFAM" id="SSF143120">
    <property type="entry name" value="YefM-like"/>
    <property type="match status" value="1"/>
</dbReference>
<keyword evidence="3" id="KW-0175">Coiled coil</keyword>
<keyword evidence="5" id="KW-1185">Reference proteome</keyword>
<evidence type="ECO:0000313" key="5">
    <source>
        <dbReference type="Proteomes" id="UP000076925"/>
    </source>
</evidence>
<evidence type="ECO:0000256" key="3">
    <source>
        <dbReference type="SAM" id="Coils"/>
    </source>
</evidence>
<reference evidence="4 5" key="1">
    <citation type="journal article" date="2013" name="Genome Biol. Evol.">
        <title>Genomes of Stigonematalean cyanobacteria (subsection V) and the evolution of oxygenic photosynthesis from prokaryotes to plastids.</title>
        <authorList>
            <person name="Dagan T."/>
            <person name="Roettger M."/>
            <person name="Stucken K."/>
            <person name="Landan G."/>
            <person name="Koch R."/>
            <person name="Major P."/>
            <person name="Gould S.B."/>
            <person name="Goremykin V.V."/>
            <person name="Rippka R."/>
            <person name="Tandeau de Marsac N."/>
            <person name="Gugger M."/>
            <person name="Lockhart P.J."/>
            <person name="Allen J.F."/>
            <person name="Brune I."/>
            <person name="Maus I."/>
            <person name="Puhler A."/>
            <person name="Martin W.F."/>
        </authorList>
    </citation>
    <scope>NUCLEOTIDE SEQUENCE [LARGE SCALE GENOMIC DNA]</scope>
    <source>
        <strain evidence="4 5">PCC 7110</strain>
    </source>
</reference>
<dbReference type="InterPro" id="IPR006442">
    <property type="entry name" value="Antitoxin_Phd/YefM"/>
</dbReference>
<dbReference type="InterPro" id="IPR036165">
    <property type="entry name" value="YefM-like_sf"/>
</dbReference>
<proteinExistence type="inferred from homology"/>
<dbReference type="Pfam" id="PF02604">
    <property type="entry name" value="PhdYeFM_antitox"/>
    <property type="match status" value="1"/>
</dbReference>
<sequence length="119" mass="13776">MAIKINLENIQTLTDFKRNAKDYVERIKATKSPLVLTVNGKAEVVVHEAQAFQEMIDRLEHVEEELRALKLEALRHEIEIGIKQLESGQYTEYDEESLSTFFEDTKARGRKRLAKRDAS</sequence>
<comment type="similarity">
    <text evidence="1 2">Belongs to the phD/YefM antitoxin family.</text>
</comment>
<dbReference type="AlphaFoldDB" id="A0A139XBD1"/>
<dbReference type="EMBL" id="ANNX02000020">
    <property type="protein sequence ID" value="KYC41995.1"/>
    <property type="molecule type" value="Genomic_DNA"/>
</dbReference>
<comment type="caution">
    <text evidence="4">The sequence shown here is derived from an EMBL/GenBank/DDBJ whole genome shotgun (WGS) entry which is preliminary data.</text>
</comment>
<organism evidence="4 5">
    <name type="scientific">Scytonema hofmannii PCC 7110</name>
    <dbReference type="NCBI Taxonomy" id="128403"/>
    <lineage>
        <taxon>Bacteria</taxon>
        <taxon>Bacillati</taxon>
        <taxon>Cyanobacteriota</taxon>
        <taxon>Cyanophyceae</taxon>
        <taxon>Nostocales</taxon>
        <taxon>Scytonemataceae</taxon>
        <taxon>Scytonema</taxon>
    </lineage>
</organism>